<proteinExistence type="predicted"/>
<feature type="compositionally biased region" description="Acidic residues" evidence="1">
    <location>
        <begin position="116"/>
        <end position="128"/>
    </location>
</feature>
<feature type="compositionally biased region" description="Polar residues" evidence="1">
    <location>
        <begin position="142"/>
        <end position="165"/>
    </location>
</feature>
<dbReference type="Proteomes" id="UP000007802">
    <property type="component" value="Unassembled WGS sequence"/>
</dbReference>
<organism evidence="2">
    <name type="scientific">Ajellomyces dermatitidis (strain ATCC 18188 / CBS 674.68)</name>
    <name type="common">Blastomyces dermatitidis</name>
    <dbReference type="NCBI Taxonomy" id="653446"/>
    <lineage>
        <taxon>Eukaryota</taxon>
        <taxon>Fungi</taxon>
        <taxon>Dikarya</taxon>
        <taxon>Ascomycota</taxon>
        <taxon>Pezizomycotina</taxon>
        <taxon>Eurotiomycetes</taxon>
        <taxon>Eurotiomycetidae</taxon>
        <taxon>Onygenales</taxon>
        <taxon>Ajellomycetaceae</taxon>
        <taxon>Blastomyces</taxon>
    </lineage>
</organism>
<accession>A0A0J9ENA8</accession>
<dbReference type="EMBL" id="GG749432">
    <property type="protein sequence ID" value="KMW67758.1"/>
    <property type="molecule type" value="Genomic_DNA"/>
</dbReference>
<feature type="region of interest" description="Disordered" evidence="1">
    <location>
        <begin position="36"/>
        <end position="57"/>
    </location>
</feature>
<gene>
    <name evidence="2" type="ORF">BDDG_12302</name>
</gene>
<sequence length="413" mass="45748">MALKSDGENPLNNDEFRRTIVLDVYADATGEGIMGTFSSPGAKLEPGTPASPGKCAGEEHRLMGQRCMRCTDIHVEILSLPDVLREREGRGDRSNPSNLSDNSDFNNSGNCSSSGSDDEVYQESDDDDHVTRQPRKRRKLWTWQSSRSVVTSDTCTGDPSPTAVVNNKPRKWNPTMKYDKNPVSDSSSVSTVPLDDAVMNQSGDSIPVSGFLSSYVARSKVCYTITFYHKETGRLLSANANKDDALLKELKEGGEPWDEITKHFPGRSKATLQVQYSTKLKLRTPLPTRKLKSNSGALLILPITFPPKVYLAYTHETPSLFSLAVGCFKTFPSMPNANPWHAKTFVNLLRHKGGDNISQQDEIMEIHRQVLKMIEILGQMSAILETIETQSKEQYDADLQASAKGNREVACNI</sequence>
<dbReference type="AlphaFoldDB" id="A0A0J9ENA8"/>
<name>A0A0J9ENA8_AJEDA</name>
<dbReference type="OrthoDB" id="4188719at2759"/>
<feature type="compositionally biased region" description="Low complexity" evidence="1">
    <location>
        <begin position="94"/>
        <end position="115"/>
    </location>
</feature>
<reference evidence="2" key="1">
    <citation type="submission" date="2010-03" db="EMBL/GenBank/DDBJ databases">
        <title>Annotation of Blastomyces dermatitidis strain ATCC 18188.</title>
        <authorList>
            <consortium name="The Broad Institute Genome Sequencing Platform"/>
            <consortium name="Broad Institute Genome Sequencing Center for Infectious Disease."/>
            <person name="Cuomo C."/>
            <person name="Klein B."/>
            <person name="Sullivan T."/>
            <person name="Heitman J."/>
            <person name="Young S."/>
            <person name="Zeng Q."/>
            <person name="Gargeya S."/>
            <person name="Alvarado L."/>
            <person name="Berlin A.M."/>
            <person name="Chapman S.B."/>
            <person name="Chen Z."/>
            <person name="Freedman E."/>
            <person name="Gellesch M."/>
            <person name="Goldberg J."/>
            <person name="Griggs A."/>
            <person name="Gujja S."/>
            <person name="Heilman E."/>
            <person name="Heiman D."/>
            <person name="Howarth C."/>
            <person name="Mehta T."/>
            <person name="Neiman D."/>
            <person name="Pearson M."/>
            <person name="Roberts A."/>
            <person name="Saif S."/>
            <person name="Shea T."/>
            <person name="Shenoy N."/>
            <person name="Sisk P."/>
            <person name="Stolte C."/>
            <person name="Sykes S."/>
            <person name="White J."/>
            <person name="Yandava C."/>
            <person name="Haas B."/>
            <person name="Nusbaum C."/>
            <person name="Birren B."/>
        </authorList>
    </citation>
    <scope>NUCLEOTIDE SEQUENCE</scope>
    <source>
        <strain evidence="2">ATCC 18188</strain>
    </source>
</reference>
<evidence type="ECO:0008006" key="3">
    <source>
        <dbReference type="Google" id="ProtNLM"/>
    </source>
</evidence>
<protein>
    <recommendedName>
        <fullName evidence="3">Myb-like domain-containing protein</fullName>
    </recommendedName>
</protein>
<evidence type="ECO:0000256" key="1">
    <source>
        <dbReference type="SAM" id="MobiDB-lite"/>
    </source>
</evidence>
<feature type="region of interest" description="Disordered" evidence="1">
    <location>
        <begin position="86"/>
        <end position="189"/>
    </location>
</feature>
<evidence type="ECO:0000313" key="2">
    <source>
        <dbReference type="EMBL" id="KMW67758.1"/>
    </source>
</evidence>